<protein>
    <submittedName>
        <fullName evidence="1">Uncharacterized protein</fullName>
    </submittedName>
</protein>
<proteinExistence type="predicted"/>
<accession>A0A7J3V0B3</accession>
<reference evidence="1" key="1">
    <citation type="journal article" date="2020" name="mSystems">
        <title>Genome- and Community-Level Interaction Insights into Carbon Utilization and Element Cycling Functions of Hydrothermarchaeota in Hydrothermal Sediment.</title>
        <authorList>
            <person name="Zhou Z."/>
            <person name="Liu Y."/>
            <person name="Xu W."/>
            <person name="Pan J."/>
            <person name="Luo Z.H."/>
            <person name="Li M."/>
        </authorList>
    </citation>
    <scope>NUCLEOTIDE SEQUENCE [LARGE SCALE GENOMIC DNA]</scope>
    <source>
        <strain evidence="1">SpSt-1038</strain>
    </source>
</reference>
<dbReference type="EMBL" id="DRVT01000022">
    <property type="protein sequence ID" value="HHI48930.1"/>
    <property type="molecule type" value="Genomic_DNA"/>
</dbReference>
<dbReference type="AlphaFoldDB" id="A0A7J3V0B3"/>
<evidence type="ECO:0000313" key="1">
    <source>
        <dbReference type="EMBL" id="HHI48930.1"/>
    </source>
</evidence>
<organism evidence="1">
    <name type="scientific">Candidatus Methanosuratincola petrocarbonis</name>
    <name type="common">ex Vanwonterghem et al. 2016</name>
    <dbReference type="NCBI Taxonomy" id="1867261"/>
    <lineage>
        <taxon>Archaea</taxon>
        <taxon>Thermoproteota</taxon>
        <taxon>Methanosuratincolia</taxon>
        <taxon>Candidatus Methanomethylicales</taxon>
        <taxon>Candidatus Methanomethylicaceae</taxon>
        <taxon>Candidatus Methanosuratincola (ex Vanwonterghem et al. 2016)</taxon>
    </lineage>
</organism>
<sequence>MREATLGFRSLEDYSSLTDLHVYGDLLTLYSYRLPNFTSIAEAGRLYNEFSLFERRLLTLYVSYVLAGAGFYDSVFASDDFAEVAEKRLYTTKFSDNDWIEIFDELPPGEGVILGELNLEPWDWEYENEEGEKLGVVFVEMLFEMYDAESGRSYSPAEVLVRHIGENKDLSQNKRNIIIAHPLLSRKEKESFRKTKAELQKLLGEDVFLSTGEFLVRFIPDEKKRAVVEENWKSLRSKLFTSFQSEYPFLAYAINYSRISWAEEKLRGARLKYSEGRFDDAIKDAANACEGLLQVLCSKYGVKAEEDAQFYMNSA</sequence>
<comment type="caution">
    <text evidence="1">The sequence shown here is derived from an EMBL/GenBank/DDBJ whole genome shotgun (WGS) entry which is preliminary data.</text>
</comment>
<name>A0A7J3V0B3_9CREN</name>
<gene>
    <name evidence="1" type="ORF">ENL91_02030</name>
</gene>